<keyword evidence="2" id="KW-1185">Reference proteome</keyword>
<gene>
    <name evidence="1" type="ORF">JFN87_26420</name>
</gene>
<dbReference type="RefSeq" id="WP_209343836.1">
    <property type="nucleotide sequence ID" value="NZ_JAGIQL010000147.1"/>
</dbReference>
<dbReference type="Pfam" id="PF06013">
    <property type="entry name" value="WXG100"/>
    <property type="match status" value="1"/>
</dbReference>
<dbReference type="InterPro" id="IPR036689">
    <property type="entry name" value="ESAT-6-like_sf"/>
</dbReference>
<accession>A0A940S069</accession>
<evidence type="ECO:0000313" key="1">
    <source>
        <dbReference type="EMBL" id="MBP0460973.1"/>
    </source>
</evidence>
<dbReference type="Gene3D" id="1.10.287.1060">
    <property type="entry name" value="ESAT-6-like"/>
    <property type="match status" value="1"/>
</dbReference>
<dbReference type="AlphaFoldDB" id="A0A940S069"/>
<name>A0A940S069_9ACTN</name>
<reference evidence="1" key="1">
    <citation type="submission" date="2021-03" db="EMBL/GenBank/DDBJ databases">
        <title>Whole genome sequence of Streptomyces bomunensis MMS17-BM035.</title>
        <authorList>
            <person name="Lee J.H."/>
        </authorList>
    </citation>
    <scope>NUCLEOTIDE SEQUENCE</scope>
    <source>
        <strain evidence="1">MMS17-BM035</strain>
    </source>
</reference>
<evidence type="ECO:0000313" key="2">
    <source>
        <dbReference type="Proteomes" id="UP000670475"/>
    </source>
</evidence>
<dbReference type="EMBL" id="JAGIQL010000147">
    <property type="protein sequence ID" value="MBP0460973.1"/>
    <property type="molecule type" value="Genomic_DNA"/>
</dbReference>
<organism evidence="1 2">
    <name type="scientific">Streptomyces montanisoli</name>
    <dbReference type="NCBI Taxonomy" id="2798581"/>
    <lineage>
        <taxon>Bacteria</taxon>
        <taxon>Bacillati</taxon>
        <taxon>Actinomycetota</taxon>
        <taxon>Actinomycetes</taxon>
        <taxon>Kitasatosporales</taxon>
        <taxon>Streptomycetaceae</taxon>
        <taxon>Streptomyces</taxon>
    </lineage>
</organism>
<proteinExistence type="predicted"/>
<dbReference type="InterPro" id="IPR010310">
    <property type="entry name" value="T7SS_ESAT-6-like"/>
</dbReference>
<dbReference type="SUPFAM" id="SSF140453">
    <property type="entry name" value="EsxAB dimer-like"/>
    <property type="match status" value="1"/>
</dbReference>
<protein>
    <submittedName>
        <fullName evidence="1">WXG100 family type VII secretion target</fullName>
    </submittedName>
</protein>
<dbReference type="Proteomes" id="UP000670475">
    <property type="component" value="Unassembled WGS sequence"/>
</dbReference>
<comment type="caution">
    <text evidence="1">The sequence shown here is derived from an EMBL/GenBank/DDBJ whole genome shotgun (WGS) entry which is preliminary data.</text>
</comment>
<sequence>MGDEKDLDVSDHDLTHLAGGLGKMRDHLGDQVRRMSTLIQTIEGGWQSTAGSGFQDVQLRVAKDAVRVGELLRVVEEAVRLSRDGFTDQELDTLRRMRDEESHIDTTAEAKKLLGGGRSKILDV</sequence>